<reference evidence="3" key="1">
    <citation type="submission" date="2021-10" db="EMBL/GenBank/DDBJ databases">
        <title>Tropical sea cucumber genome reveals ecological adaptation and Cuvierian tubules defense mechanism.</title>
        <authorList>
            <person name="Chen T."/>
        </authorList>
    </citation>
    <scope>NUCLEOTIDE SEQUENCE</scope>
    <source>
        <strain evidence="3">Nanhai2018</strain>
        <tissue evidence="3">Muscle</tissue>
    </source>
</reference>
<dbReference type="InterPro" id="IPR058210">
    <property type="entry name" value="SACS/Nov_dom"/>
</dbReference>
<dbReference type="EMBL" id="JAIZAY010000017">
    <property type="protein sequence ID" value="KAJ8026275.1"/>
    <property type="molecule type" value="Genomic_DNA"/>
</dbReference>
<feature type="compositionally biased region" description="Basic and acidic residues" evidence="1">
    <location>
        <begin position="1"/>
        <end position="10"/>
    </location>
</feature>
<protein>
    <submittedName>
        <fullName evidence="3">Sacsin</fullName>
    </submittedName>
</protein>
<feature type="region of interest" description="Disordered" evidence="1">
    <location>
        <begin position="1"/>
        <end position="44"/>
    </location>
</feature>
<dbReference type="InterPro" id="IPR052972">
    <property type="entry name" value="Sacsin_chaperone_reg"/>
</dbReference>
<sequence>MRDGREKPGKEMSGNTSNRRKRRHSKTRPGVSGDTTDDRHGKRIKGNFELIQNAEDAGASEIRFLYDQNQYGTESLLQDELADFQVRQVFVSIT</sequence>
<dbReference type="Pfam" id="PF25794">
    <property type="entry name" value="SACS"/>
    <property type="match status" value="1"/>
</dbReference>
<dbReference type="PANTHER" id="PTHR15600:SF42">
    <property type="entry name" value="SACSIN"/>
    <property type="match status" value="1"/>
</dbReference>
<dbReference type="Proteomes" id="UP001152320">
    <property type="component" value="Chromosome 17"/>
</dbReference>
<accession>A0A9Q0YPR1</accession>
<keyword evidence="4" id="KW-1185">Reference proteome</keyword>
<dbReference type="GO" id="GO:0030544">
    <property type="term" value="F:Hsp70 protein binding"/>
    <property type="evidence" value="ECO:0007669"/>
    <property type="project" value="TreeGrafter"/>
</dbReference>
<dbReference type="AlphaFoldDB" id="A0A9Q0YPR1"/>
<name>A0A9Q0YPR1_HOLLE</name>
<organism evidence="3 4">
    <name type="scientific">Holothuria leucospilota</name>
    <name type="common">Black long sea cucumber</name>
    <name type="synonym">Mertensiothuria leucospilota</name>
    <dbReference type="NCBI Taxonomy" id="206669"/>
    <lineage>
        <taxon>Eukaryota</taxon>
        <taxon>Metazoa</taxon>
        <taxon>Echinodermata</taxon>
        <taxon>Eleutherozoa</taxon>
        <taxon>Echinozoa</taxon>
        <taxon>Holothuroidea</taxon>
        <taxon>Aspidochirotacea</taxon>
        <taxon>Aspidochirotida</taxon>
        <taxon>Holothuriidae</taxon>
        <taxon>Holothuria</taxon>
    </lineage>
</organism>
<dbReference type="OrthoDB" id="5979513at2759"/>
<dbReference type="PANTHER" id="PTHR15600">
    <property type="entry name" value="SACSIN"/>
    <property type="match status" value="1"/>
</dbReference>
<gene>
    <name evidence="3" type="ORF">HOLleu_34071</name>
</gene>
<evidence type="ECO:0000256" key="1">
    <source>
        <dbReference type="SAM" id="MobiDB-lite"/>
    </source>
</evidence>
<proteinExistence type="predicted"/>
<feature type="domain" description="Sacsin/Nov" evidence="2">
    <location>
        <begin position="49"/>
        <end position="85"/>
    </location>
</feature>
<evidence type="ECO:0000313" key="3">
    <source>
        <dbReference type="EMBL" id="KAJ8026275.1"/>
    </source>
</evidence>
<comment type="caution">
    <text evidence="3">The sequence shown here is derived from an EMBL/GenBank/DDBJ whole genome shotgun (WGS) entry which is preliminary data.</text>
</comment>
<evidence type="ECO:0000259" key="2">
    <source>
        <dbReference type="Pfam" id="PF25794"/>
    </source>
</evidence>
<evidence type="ECO:0000313" key="4">
    <source>
        <dbReference type="Proteomes" id="UP001152320"/>
    </source>
</evidence>
<feature type="compositionally biased region" description="Basic residues" evidence="1">
    <location>
        <begin position="18"/>
        <end position="27"/>
    </location>
</feature>